<feature type="signal peptide" evidence="1">
    <location>
        <begin position="1"/>
        <end position="21"/>
    </location>
</feature>
<dbReference type="EMBL" id="GGEC01046429">
    <property type="protein sequence ID" value="MBX26913.1"/>
    <property type="molecule type" value="Transcribed_RNA"/>
</dbReference>
<evidence type="ECO:0000313" key="2">
    <source>
        <dbReference type="EMBL" id="MBX26913.1"/>
    </source>
</evidence>
<sequence>MHTTVCIRALLARMALENVLLSTSFAPASHTCCRLAYAFPGNPTPGGKEKDTHMR</sequence>
<evidence type="ECO:0000256" key="1">
    <source>
        <dbReference type="SAM" id="SignalP"/>
    </source>
</evidence>
<keyword evidence="1" id="KW-0732">Signal</keyword>
<feature type="chain" id="PRO_5015196563" evidence="1">
    <location>
        <begin position="22"/>
        <end position="55"/>
    </location>
</feature>
<accession>A0A2P2M9P0</accession>
<protein>
    <submittedName>
        <fullName evidence="2">Transcription factor bHLH3-delta</fullName>
    </submittedName>
</protein>
<name>A0A2P2M9P0_RHIMU</name>
<dbReference type="AlphaFoldDB" id="A0A2P2M9P0"/>
<organism evidence="2">
    <name type="scientific">Rhizophora mucronata</name>
    <name type="common">Asiatic mangrove</name>
    <dbReference type="NCBI Taxonomy" id="61149"/>
    <lineage>
        <taxon>Eukaryota</taxon>
        <taxon>Viridiplantae</taxon>
        <taxon>Streptophyta</taxon>
        <taxon>Embryophyta</taxon>
        <taxon>Tracheophyta</taxon>
        <taxon>Spermatophyta</taxon>
        <taxon>Magnoliopsida</taxon>
        <taxon>eudicotyledons</taxon>
        <taxon>Gunneridae</taxon>
        <taxon>Pentapetalae</taxon>
        <taxon>rosids</taxon>
        <taxon>fabids</taxon>
        <taxon>Malpighiales</taxon>
        <taxon>Rhizophoraceae</taxon>
        <taxon>Rhizophora</taxon>
    </lineage>
</organism>
<reference evidence="2" key="1">
    <citation type="submission" date="2018-02" db="EMBL/GenBank/DDBJ databases">
        <title>Rhizophora mucronata_Transcriptome.</title>
        <authorList>
            <person name="Meera S.P."/>
            <person name="Sreeshan A."/>
            <person name="Augustine A."/>
        </authorList>
    </citation>
    <scope>NUCLEOTIDE SEQUENCE</scope>
    <source>
        <tissue evidence="2">Leaf</tissue>
    </source>
</reference>
<proteinExistence type="predicted"/>